<comment type="caution">
    <text evidence="1">The sequence shown here is derived from an EMBL/GenBank/DDBJ whole genome shotgun (WGS) entry which is preliminary data.</text>
</comment>
<sequence>TWTEECEREENKVIVAWVQRAHHDPVGNHHLFSSPIVSGHQLRARLAQIELQIDALGAQMAALRTERDAVTRDLQSVVYPVLSLPNEIMGEIFTQYVDTERNPMLLTWVCRSWREVALSTSRLWTCSWVNLPVKMVALWLSRSGSLPLDVDVEFKDPQSSEELCKILSGYWARLEAFSVQTKMREELLHLPRAFSRLRKLQIYSPHVVLQSFDAPQLREVVLHSHSLKEWRNILPCVQLTKVELLVCNIEEYLVLLSQTINLEELTILDELYHHNTPIRIGTTSVPVQLPRLHTVSLWPEESCRLFQYMTLPALADVTITVTMNWDWNMFADLVSESKCLLQKLSLSLDGVAGDTMLKFLDVVREELTSVRELTLICPSNQTNAFERLFGTIAKDLTLMPALESFNITECQFHVPFPPLVRMLAARTQHDKEGVAKLKSFQLTFDPENGREDGEMRDEDVDSKILGALEDLRGLLSQGLQVSIQSECERLGSNIDPRLIRAHSYGEFTYSLSRKIEDIGRL</sequence>
<reference evidence="1" key="1">
    <citation type="submission" date="2023-03" db="EMBL/GenBank/DDBJ databases">
        <title>Massive genome expansion in bonnet fungi (Mycena s.s.) driven by repeated elements and novel gene families across ecological guilds.</title>
        <authorList>
            <consortium name="Lawrence Berkeley National Laboratory"/>
            <person name="Harder C.B."/>
            <person name="Miyauchi S."/>
            <person name="Viragh M."/>
            <person name="Kuo A."/>
            <person name="Thoen E."/>
            <person name="Andreopoulos B."/>
            <person name="Lu D."/>
            <person name="Skrede I."/>
            <person name="Drula E."/>
            <person name="Henrissat B."/>
            <person name="Morin E."/>
            <person name="Kohler A."/>
            <person name="Barry K."/>
            <person name="LaButti K."/>
            <person name="Morin E."/>
            <person name="Salamov A."/>
            <person name="Lipzen A."/>
            <person name="Mereny Z."/>
            <person name="Hegedus B."/>
            <person name="Baldrian P."/>
            <person name="Stursova M."/>
            <person name="Weitz H."/>
            <person name="Taylor A."/>
            <person name="Grigoriev I.V."/>
            <person name="Nagy L.G."/>
            <person name="Martin F."/>
            <person name="Kauserud H."/>
        </authorList>
    </citation>
    <scope>NUCLEOTIDE SEQUENCE</scope>
    <source>
        <strain evidence="1">9284</strain>
    </source>
</reference>
<feature type="non-terminal residue" evidence="1">
    <location>
        <position position="521"/>
    </location>
</feature>
<gene>
    <name evidence="1" type="ORF">FB45DRAFT_1125274</name>
</gene>
<dbReference type="SUPFAM" id="SSF52047">
    <property type="entry name" value="RNI-like"/>
    <property type="match status" value="1"/>
</dbReference>
<proteinExistence type="predicted"/>
<accession>A0AAD7C7U9</accession>
<dbReference type="Gene3D" id="3.80.10.10">
    <property type="entry name" value="Ribonuclease Inhibitor"/>
    <property type="match status" value="1"/>
</dbReference>
<dbReference type="EMBL" id="JARKIF010000004">
    <property type="protein sequence ID" value="KAJ7641454.1"/>
    <property type="molecule type" value="Genomic_DNA"/>
</dbReference>
<dbReference type="Gene3D" id="1.20.1280.50">
    <property type="match status" value="1"/>
</dbReference>
<name>A0AAD7C7U9_9AGAR</name>
<evidence type="ECO:0000313" key="1">
    <source>
        <dbReference type="EMBL" id="KAJ7641454.1"/>
    </source>
</evidence>
<organism evidence="1 2">
    <name type="scientific">Roridomyces roridus</name>
    <dbReference type="NCBI Taxonomy" id="1738132"/>
    <lineage>
        <taxon>Eukaryota</taxon>
        <taxon>Fungi</taxon>
        <taxon>Dikarya</taxon>
        <taxon>Basidiomycota</taxon>
        <taxon>Agaricomycotina</taxon>
        <taxon>Agaricomycetes</taxon>
        <taxon>Agaricomycetidae</taxon>
        <taxon>Agaricales</taxon>
        <taxon>Marasmiineae</taxon>
        <taxon>Mycenaceae</taxon>
        <taxon>Roridomyces</taxon>
    </lineage>
</organism>
<dbReference type="AlphaFoldDB" id="A0AAD7C7U9"/>
<dbReference type="InterPro" id="IPR032675">
    <property type="entry name" value="LRR_dom_sf"/>
</dbReference>
<dbReference type="Proteomes" id="UP001221142">
    <property type="component" value="Unassembled WGS sequence"/>
</dbReference>
<evidence type="ECO:0008006" key="3">
    <source>
        <dbReference type="Google" id="ProtNLM"/>
    </source>
</evidence>
<protein>
    <recommendedName>
        <fullName evidence="3">F-box domain-containing protein</fullName>
    </recommendedName>
</protein>
<keyword evidence="2" id="KW-1185">Reference proteome</keyword>
<evidence type="ECO:0000313" key="2">
    <source>
        <dbReference type="Proteomes" id="UP001221142"/>
    </source>
</evidence>